<feature type="region of interest" description="Disordered" evidence="4">
    <location>
        <begin position="806"/>
        <end position="843"/>
    </location>
</feature>
<dbReference type="SMART" id="SM00249">
    <property type="entry name" value="PHD"/>
    <property type="match status" value="1"/>
</dbReference>
<dbReference type="InterPro" id="IPR036128">
    <property type="entry name" value="Plus3-like_sf"/>
</dbReference>
<feature type="domain" description="GYF" evidence="5">
    <location>
        <begin position="885"/>
        <end position="941"/>
    </location>
</feature>
<keyword evidence="3" id="KW-0862">Zinc</keyword>
<dbReference type="InterPro" id="IPR004343">
    <property type="entry name" value="Plus-3_dom"/>
</dbReference>
<feature type="region of interest" description="Disordered" evidence="4">
    <location>
        <begin position="666"/>
        <end position="708"/>
    </location>
</feature>
<dbReference type="Pfam" id="PF02201">
    <property type="entry name" value="SWIB"/>
    <property type="match status" value="1"/>
</dbReference>
<reference evidence="8 9" key="1">
    <citation type="journal article" date="2024" name="G3 (Bethesda)">
        <title>Genome assembly of Hibiscus sabdariffa L. provides insights into metabolisms of medicinal natural products.</title>
        <authorList>
            <person name="Kim T."/>
        </authorList>
    </citation>
    <scope>NUCLEOTIDE SEQUENCE [LARGE SCALE GENOMIC DNA]</scope>
    <source>
        <strain evidence="8">TK-2024</strain>
        <tissue evidence="8">Old leaves</tissue>
    </source>
</reference>
<dbReference type="InterPro" id="IPR003169">
    <property type="entry name" value="GYF"/>
</dbReference>
<dbReference type="Pfam" id="PF03126">
    <property type="entry name" value="Plus-3"/>
    <property type="match status" value="1"/>
</dbReference>
<dbReference type="PROSITE" id="PS51925">
    <property type="entry name" value="SWIB_MDM2"/>
    <property type="match status" value="1"/>
</dbReference>
<proteinExistence type="predicted"/>
<evidence type="ECO:0000313" key="8">
    <source>
        <dbReference type="EMBL" id="KAK8561127.1"/>
    </source>
</evidence>
<dbReference type="InterPro" id="IPR003121">
    <property type="entry name" value="SWIB_MDM2_domain"/>
</dbReference>
<dbReference type="Gene3D" id="3.30.40.10">
    <property type="entry name" value="Zinc/RING finger domain, C3HC4 (zinc finger)"/>
    <property type="match status" value="1"/>
</dbReference>
<dbReference type="Proteomes" id="UP001472677">
    <property type="component" value="Unassembled WGS sequence"/>
</dbReference>
<keyword evidence="9" id="KW-1185">Reference proteome</keyword>
<evidence type="ECO:0000256" key="4">
    <source>
        <dbReference type="SAM" id="MobiDB-lite"/>
    </source>
</evidence>
<dbReference type="Gene3D" id="3.90.70.200">
    <property type="entry name" value="Plus-3 domain"/>
    <property type="match status" value="1"/>
</dbReference>
<dbReference type="SMART" id="SM00719">
    <property type="entry name" value="Plus3"/>
    <property type="match status" value="1"/>
</dbReference>
<evidence type="ECO:0000313" key="9">
    <source>
        <dbReference type="Proteomes" id="UP001472677"/>
    </source>
</evidence>
<protein>
    <submittedName>
        <fullName evidence="8">Uncharacterized protein</fullName>
    </submittedName>
</protein>
<evidence type="ECO:0000256" key="2">
    <source>
        <dbReference type="ARBA" id="ARBA00022771"/>
    </source>
</evidence>
<feature type="region of interest" description="Disordered" evidence="4">
    <location>
        <begin position="742"/>
        <end position="769"/>
    </location>
</feature>
<dbReference type="InterPro" id="IPR013083">
    <property type="entry name" value="Znf_RING/FYVE/PHD"/>
</dbReference>
<dbReference type="InterPro" id="IPR035445">
    <property type="entry name" value="GYF-like_dom_sf"/>
</dbReference>
<comment type="caution">
    <text evidence="8">The sequence shown here is derived from an EMBL/GenBank/DDBJ whole genome shotgun (WGS) entry which is preliminary data.</text>
</comment>
<dbReference type="PROSITE" id="PS51360">
    <property type="entry name" value="PLUS3"/>
    <property type="match status" value="1"/>
</dbReference>
<dbReference type="PROSITE" id="PS50829">
    <property type="entry name" value="GYF"/>
    <property type="match status" value="1"/>
</dbReference>
<dbReference type="InterPro" id="IPR001965">
    <property type="entry name" value="Znf_PHD"/>
</dbReference>
<dbReference type="InterPro" id="IPR045894">
    <property type="entry name" value="At5g08430-like"/>
</dbReference>
<evidence type="ECO:0000259" key="7">
    <source>
        <dbReference type="PROSITE" id="PS51925"/>
    </source>
</evidence>
<dbReference type="SUPFAM" id="SSF159042">
    <property type="entry name" value="Plus3-like"/>
    <property type="match status" value="1"/>
</dbReference>
<keyword evidence="1" id="KW-0479">Metal-binding</keyword>
<dbReference type="PANTHER" id="PTHR46851:SF23">
    <property type="entry name" value="SWIB_MDM2 DOMAIN-CONTAINING PROTEIN"/>
    <property type="match status" value="1"/>
</dbReference>
<accession>A0ABR2EGJ9</accession>
<feature type="compositionally biased region" description="Low complexity" evidence="4">
    <location>
        <begin position="818"/>
        <end position="827"/>
    </location>
</feature>
<name>A0ABR2EGJ9_9ROSI</name>
<evidence type="ECO:0000259" key="6">
    <source>
        <dbReference type="PROSITE" id="PS51360"/>
    </source>
</evidence>
<evidence type="ECO:0000259" key="5">
    <source>
        <dbReference type="PROSITE" id="PS50829"/>
    </source>
</evidence>
<feature type="domain" description="DM2" evidence="7">
    <location>
        <begin position="223"/>
        <end position="306"/>
    </location>
</feature>
<feature type="compositionally biased region" description="Polar residues" evidence="4">
    <location>
        <begin position="587"/>
        <end position="618"/>
    </location>
</feature>
<organism evidence="8 9">
    <name type="scientific">Hibiscus sabdariffa</name>
    <name type="common">roselle</name>
    <dbReference type="NCBI Taxonomy" id="183260"/>
    <lineage>
        <taxon>Eukaryota</taxon>
        <taxon>Viridiplantae</taxon>
        <taxon>Streptophyta</taxon>
        <taxon>Embryophyta</taxon>
        <taxon>Tracheophyta</taxon>
        <taxon>Spermatophyta</taxon>
        <taxon>Magnoliopsida</taxon>
        <taxon>eudicotyledons</taxon>
        <taxon>Gunneridae</taxon>
        <taxon>Pentapetalae</taxon>
        <taxon>rosids</taxon>
        <taxon>malvids</taxon>
        <taxon>Malvales</taxon>
        <taxon>Malvaceae</taxon>
        <taxon>Malvoideae</taxon>
        <taxon>Hibiscus</taxon>
    </lineage>
</organism>
<feature type="region of interest" description="Disordered" evidence="4">
    <location>
        <begin position="559"/>
        <end position="618"/>
    </location>
</feature>
<dbReference type="PANTHER" id="PTHR46851">
    <property type="entry name" value="OS01G0884500 PROTEIN"/>
    <property type="match status" value="1"/>
</dbReference>
<gene>
    <name evidence="8" type="ORF">V6N12_048202</name>
</gene>
<dbReference type="Gene3D" id="1.10.245.10">
    <property type="entry name" value="SWIB/MDM2 domain"/>
    <property type="match status" value="1"/>
</dbReference>
<evidence type="ECO:0000256" key="1">
    <source>
        <dbReference type="ARBA" id="ARBA00022723"/>
    </source>
</evidence>
<keyword evidence="2" id="KW-0863">Zinc-finger</keyword>
<dbReference type="SUPFAM" id="SSF55277">
    <property type="entry name" value="GYF domain"/>
    <property type="match status" value="1"/>
</dbReference>
<feature type="domain" description="Plus3" evidence="6">
    <location>
        <begin position="357"/>
        <end position="486"/>
    </location>
</feature>
<dbReference type="SUPFAM" id="SSF47592">
    <property type="entry name" value="SWIB/MDM2 domain"/>
    <property type="match status" value="1"/>
</dbReference>
<dbReference type="Gene3D" id="3.30.1490.40">
    <property type="match status" value="1"/>
</dbReference>
<sequence length="947" mass="106620">MTKKNARKKEDIAEDYCFVCKDGGLLRVCDYKNCLKCFHPQCVEEDDSLLESSYRWFCGWHSCINCDKAAKFHCSCCPSAVCGRCLCDTEFAVFKGTKGLCNICLQLALLIEDKKDVDSNGVQVKVDFNDRATSEFLFKCYWELVKEKEGLTSQQLHSSDRLLKNGKNYDIQANYNCREEDIMDFEGDSISESDDWRDDRVRCRKRKRGKPSPTKRKGKLKKRREYVGWASKQLVEFLTSVGKDVTHELSQYDVVTVVTEYCNKHKLFHPKKRKKVICDERLQSLLGRKSVNKNGIYKLLTLHFSENLEKSEDSVGFSLEEDDNVSVPCKRQRKPSPDWKFEEKEIATNPRQGHLAAIVSTNIKLVYLKRSLVLELAKQLDTFNDKIVGSFVRIKSDPSGYFQKNSHMLVQVKGIKETSMKEETTSTILLQVSYRLKEIRVCELSDDNFTEEEIGDLSRQMGTRVLERPTVLQLEQKARSLHEDITKHTPSEQSRLLHEVPEVVAEAAEPEPALKDSLREYIEEHKALSESAPRSISRIQKCISENDVVSSVRNEGMDAAVIPEGKQHDVKKASTSTGVEDDETVRDQNSQEVNRSCTVTSVPQLQAPQEESADSQTGSVCLEKQHKRGAAETLPRPVDLGEQLNLENHQCEVVELSDVEIQDARTSVSPLFPREESADSQTKTSHKLKQSKHDDAASAGGKLTRPADVGVHVKVENHEVEVIDLSDDEIDNARTSVPLLLPREDSADSKTKTSHQLKQSKYGDAASAGGKLTRPVDVGVHVKLENHQVEVIDLSNDEIDDARTSVPSLLPREESADSQTKTSQQLKQSKHGDAASAGEKLTRPVNPGVHVKVENHEDEVIDLSEDEIDDAANAMSHQTSTDHDCPIWYCISPQGNTKGPYSMRVLKQWSASSITHCELHFKVYKSGQKPEEALLLVDAFRKTSGIK</sequence>
<feature type="compositionally biased region" description="Basic and acidic residues" evidence="4">
    <location>
        <begin position="742"/>
        <end position="751"/>
    </location>
</feature>
<dbReference type="CDD" id="cd10567">
    <property type="entry name" value="SWIB-MDM2_like"/>
    <property type="match status" value="1"/>
</dbReference>
<dbReference type="InterPro" id="IPR036885">
    <property type="entry name" value="SWIB_MDM2_dom_sf"/>
</dbReference>
<dbReference type="EMBL" id="JBBPBM010000013">
    <property type="protein sequence ID" value="KAK8561127.1"/>
    <property type="molecule type" value="Genomic_DNA"/>
</dbReference>
<dbReference type="CDD" id="cd15568">
    <property type="entry name" value="PHD5_NSD"/>
    <property type="match status" value="1"/>
</dbReference>
<evidence type="ECO:0000256" key="3">
    <source>
        <dbReference type="ARBA" id="ARBA00022833"/>
    </source>
</evidence>